<feature type="domain" description="RmlD-like substrate binding" evidence="3">
    <location>
        <begin position="3"/>
        <end position="285"/>
    </location>
</feature>
<evidence type="ECO:0000259" key="3">
    <source>
        <dbReference type="Pfam" id="PF04321"/>
    </source>
</evidence>
<dbReference type="Gene3D" id="3.40.50.720">
    <property type="entry name" value="NAD(P)-binding Rossmann-like Domain"/>
    <property type="match status" value="1"/>
</dbReference>
<sequence length="295" mass="32683">MKRIALLGASGQLGSDLYDVLASSPSYEIIAVSRDQLDVEQTESIIPYLESLGRIDVLINCTAFHQTEQCEIDPLKAFKINSIAVVRMAAYCRQHDALLVHFSTDYVFDGSKPAPYTEEDATNPLNMYGKSKVAGEQGIAAYLDTYFIFRVASLFGTAGSSGKGGNFIETMLRLARQNKPISIVHDVVMSPTHTKDVARAVKAFLDQGVTQYGIYHCAGRGACSWYDLAVEAISWCGLPCETIPIRNIEYPAKCQRPLYSALDTSKLTQFYPMPSWQDAMNEYLQLKGYVRNGGR</sequence>
<dbReference type="Proteomes" id="UP001596044">
    <property type="component" value="Unassembled WGS sequence"/>
</dbReference>
<keyword evidence="5" id="KW-1185">Reference proteome</keyword>
<dbReference type="InterPro" id="IPR005913">
    <property type="entry name" value="dTDP_dehydrorham_reduct"/>
</dbReference>
<keyword evidence="2" id="KW-0521">NADP</keyword>
<protein>
    <recommendedName>
        <fullName evidence="2">dTDP-4-dehydrorhamnose reductase</fullName>
        <ecNumber evidence="2">1.1.1.133</ecNumber>
    </recommendedName>
</protein>
<dbReference type="RefSeq" id="WP_270884741.1">
    <property type="nucleotide sequence ID" value="NZ_JAQFVF010000078.1"/>
</dbReference>
<gene>
    <name evidence="4" type="primary">rfbD</name>
    <name evidence="4" type="ORF">ACFPOG_03610</name>
</gene>
<dbReference type="CDD" id="cd05254">
    <property type="entry name" value="dTDP_HR_like_SDR_e"/>
    <property type="match status" value="1"/>
</dbReference>
<dbReference type="NCBIfam" id="TIGR01214">
    <property type="entry name" value="rmlD"/>
    <property type="match status" value="1"/>
</dbReference>
<dbReference type="PANTHER" id="PTHR10491">
    <property type="entry name" value="DTDP-4-DEHYDRORHAMNOSE REDUCTASE"/>
    <property type="match status" value="1"/>
</dbReference>
<evidence type="ECO:0000313" key="5">
    <source>
        <dbReference type="Proteomes" id="UP001596044"/>
    </source>
</evidence>
<proteinExistence type="inferred from homology"/>
<comment type="function">
    <text evidence="2">Catalyzes the reduction of dTDP-6-deoxy-L-lyxo-4-hexulose to yield dTDP-L-rhamnose.</text>
</comment>
<dbReference type="InterPro" id="IPR029903">
    <property type="entry name" value="RmlD-like-bd"/>
</dbReference>
<accession>A0ABW0K422</accession>
<name>A0ABW0K422_9BACL</name>
<dbReference type="InterPro" id="IPR036291">
    <property type="entry name" value="NAD(P)-bd_dom_sf"/>
</dbReference>
<dbReference type="EC" id="1.1.1.133" evidence="2"/>
<organism evidence="4 5">
    <name type="scientific">Paenibacillus aestuarii</name>
    <dbReference type="NCBI Taxonomy" id="516965"/>
    <lineage>
        <taxon>Bacteria</taxon>
        <taxon>Bacillati</taxon>
        <taxon>Bacillota</taxon>
        <taxon>Bacilli</taxon>
        <taxon>Bacillales</taxon>
        <taxon>Paenibacillaceae</taxon>
        <taxon>Paenibacillus</taxon>
    </lineage>
</organism>
<evidence type="ECO:0000256" key="2">
    <source>
        <dbReference type="RuleBase" id="RU364082"/>
    </source>
</evidence>
<comment type="similarity">
    <text evidence="1 2">Belongs to the dTDP-4-dehydrorhamnose reductase family.</text>
</comment>
<reference evidence="5" key="1">
    <citation type="journal article" date="2019" name="Int. J. Syst. Evol. Microbiol.">
        <title>The Global Catalogue of Microorganisms (GCM) 10K type strain sequencing project: providing services to taxonomists for standard genome sequencing and annotation.</title>
        <authorList>
            <consortium name="The Broad Institute Genomics Platform"/>
            <consortium name="The Broad Institute Genome Sequencing Center for Infectious Disease"/>
            <person name="Wu L."/>
            <person name="Ma J."/>
        </authorList>
    </citation>
    <scope>NUCLEOTIDE SEQUENCE [LARGE SCALE GENOMIC DNA]</scope>
    <source>
        <strain evidence="5">KACC 11904</strain>
    </source>
</reference>
<dbReference type="Pfam" id="PF04321">
    <property type="entry name" value="RmlD_sub_bind"/>
    <property type="match status" value="1"/>
</dbReference>
<comment type="pathway">
    <text evidence="2">Carbohydrate biosynthesis; dTDP-L-rhamnose biosynthesis.</text>
</comment>
<evidence type="ECO:0000256" key="1">
    <source>
        <dbReference type="ARBA" id="ARBA00010944"/>
    </source>
</evidence>
<dbReference type="GO" id="GO:0008831">
    <property type="term" value="F:dTDP-4-dehydrorhamnose reductase activity"/>
    <property type="evidence" value="ECO:0007669"/>
    <property type="project" value="UniProtKB-EC"/>
</dbReference>
<dbReference type="SUPFAM" id="SSF51735">
    <property type="entry name" value="NAD(P)-binding Rossmann-fold domains"/>
    <property type="match status" value="1"/>
</dbReference>
<dbReference type="EMBL" id="JBHSMJ010000006">
    <property type="protein sequence ID" value="MFC5447331.1"/>
    <property type="molecule type" value="Genomic_DNA"/>
</dbReference>
<dbReference type="Gene3D" id="3.90.25.10">
    <property type="entry name" value="UDP-galactose 4-epimerase, domain 1"/>
    <property type="match status" value="1"/>
</dbReference>
<dbReference type="PANTHER" id="PTHR10491:SF4">
    <property type="entry name" value="METHIONINE ADENOSYLTRANSFERASE 2 SUBUNIT BETA"/>
    <property type="match status" value="1"/>
</dbReference>
<keyword evidence="2 4" id="KW-0560">Oxidoreductase</keyword>
<comment type="caution">
    <text evidence="4">The sequence shown here is derived from an EMBL/GenBank/DDBJ whole genome shotgun (WGS) entry which is preliminary data.</text>
</comment>
<evidence type="ECO:0000313" key="4">
    <source>
        <dbReference type="EMBL" id="MFC5447331.1"/>
    </source>
</evidence>